<dbReference type="EC" id="1.5.1.5" evidence="11"/>
<dbReference type="GO" id="GO:0006164">
    <property type="term" value="P:purine nucleotide biosynthetic process"/>
    <property type="evidence" value="ECO:0007669"/>
    <property type="project" value="UniProtKB-KW"/>
</dbReference>
<evidence type="ECO:0000259" key="9">
    <source>
        <dbReference type="Pfam" id="PF00763"/>
    </source>
</evidence>
<dbReference type="Proteomes" id="UP000228681">
    <property type="component" value="Unassembled WGS sequence"/>
</dbReference>
<feature type="domain" description="Tetrahydrofolate dehydrogenase/cyclohydrolase NAD(P)-binding" evidence="10">
    <location>
        <begin position="137"/>
        <end position="201"/>
    </location>
</feature>
<dbReference type="InterPro" id="IPR000672">
    <property type="entry name" value="THF_DH/CycHdrlase"/>
</dbReference>
<keyword evidence="4 11" id="KW-0378">Hydrolase</keyword>
<dbReference type="Gene3D" id="3.40.50.10860">
    <property type="entry name" value="Leucine Dehydrogenase, chain A, domain 1"/>
    <property type="match status" value="1"/>
</dbReference>
<dbReference type="GO" id="GO:0004477">
    <property type="term" value="F:methenyltetrahydrofolate cyclohydrolase activity"/>
    <property type="evidence" value="ECO:0007669"/>
    <property type="project" value="UniProtKB-EC"/>
</dbReference>
<dbReference type="InterPro" id="IPR036291">
    <property type="entry name" value="NAD(P)-bd_dom_sf"/>
</dbReference>
<dbReference type="InterPro" id="IPR020630">
    <property type="entry name" value="THF_DH/CycHdrlase_cat_dom"/>
</dbReference>
<proteinExistence type="predicted"/>
<keyword evidence="7" id="KW-0028">Amino-acid biosynthesis</keyword>
<comment type="pathway">
    <text evidence="1">One-carbon metabolism; tetrahydrofolate interconversion.</text>
</comment>
<keyword evidence="2" id="KW-0554">One-carbon metabolism</keyword>
<keyword evidence="8" id="KW-0511">Multifunctional enzyme</keyword>
<dbReference type="SUPFAM" id="SSF51735">
    <property type="entry name" value="NAD(P)-binding Rossmann-fold domains"/>
    <property type="match status" value="1"/>
</dbReference>
<evidence type="ECO:0000256" key="8">
    <source>
        <dbReference type="ARBA" id="ARBA00023268"/>
    </source>
</evidence>
<dbReference type="GO" id="GO:0004488">
    <property type="term" value="F:methylenetetrahydrofolate dehydrogenase (NADP+) activity"/>
    <property type="evidence" value="ECO:0007669"/>
    <property type="project" value="UniProtKB-EC"/>
</dbReference>
<dbReference type="EMBL" id="PCRS01000019">
    <property type="protein sequence ID" value="PIP24972.1"/>
    <property type="molecule type" value="Genomic_DNA"/>
</dbReference>
<evidence type="ECO:0000256" key="6">
    <source>
        <dbReference type="ARBA" id="ARBA00023002"/>
    </source>
</evidence>
<evidence type="ECO:0000256" key="3">
    <source>
        <dbReference type="ARBA" id="ARBA00022755"/>
    </source>
</evidence>
<accession>A0A2G9Z0G8</accession>
<organism evidence="11 12">
    <name type="scientific">Candidatus Nealsonbacteria bacterium CG23_combo_of_CG06-09_8_20_14_all_36_12</name>
    <dbReference type="NCBI Taxonomy" id="1974718"/>
    <lineage>
        <taxon>Bacteria</taxon>
        <taxon>Candidatus Nealsoniibacteriota</taxon>
    </lineage>
</organism>
<dbReference type="EC" id="3.5.4.9" evidence="11"/>
<evidence type="ECO:0000259" key="10">
    <source>
        <dbReference type="Pfam" id="PF02882"/>
    </source>
</evidence>
<dbReference type="PANTHER" id="PTHR48099:SF5">
    <property type="entry name" value="C-1-TETRAHYDROFOLATE SYNTHASE, CYTOPLASMIC"/>
    <property type="match status" value="1"/>
</dbReference>
<keyword evidence="5" id="KW-0521">NADP</keyword>
<keyword evidence="6 11" id="KW-0560">Oxidoreductase</keyword>
<dbReference type="PANTHER" id="PTHR48099">
    <property type="entry name" value="C-1-TETRAHYDROFOLATE SYNTHASE, CYTOPLASMIC-RELATED"/>
    <property type="match status" value="1"/>
</dbReference>
<keyword evidence="7" id="KW-0486">Methionine biosynthesis</keyword>
<dbReference type="GO" id="GO:0035999">
    <property type="term" value="P:tetrahydrofolate interconversion"/>
    <property type="evidence" value="ECO:0007669"/>
    <property type="project" value="TreeGrafter"/>
</dbReference>
<feature type="non-terminal residue" evidence="11">
    <location>
        <position position="202"/>
    </location>
</feature>
<dbReference type="GO" id="GO:0005829">
    <property type="term" value="C:cytosol"/>
    <property type="evidence" value="ECO:0007669"/>
    <property type="project" value="TreeGrafter"/>
</dbReference>
<protein>
    <submittedName>
        <fullName evidence="11">Bifunctional methylenetetrahydrofolate dehydrogenase/methenyltetrahydrofolate cyclohydrolase</fullName>
        <ecNumber evidence="11">1.5.1.5</ecNumber>
        <ecNumber evidence="11">3.5.4.9</ecNumber>
    </submittedName>
</protein>
<dbReference type="Pfam" id="PF00763">
    <property type="entry name" value="THF_DHG_CYH"/>
    <property type="match status" value="1"/>
</dbReference>
<evidence type="ECO:0000256" key="7">
    <source>
        <dbReference type="ARBA" id="ARBA00023167"/>
    </source>
</evidence>
<dbReference type="GO" id="GO:0009086">
    <property type="term" value="P:methionine biosynthetic process"/>
    <property type="evidence" value="ECO:0007669"/>
    <property type="project" value="UniProtKB-KW"/>
</dbReference>
<evidence type="ECO:0000313" key="12">
    <source>
        <dbReference type="Proteomes" id="UP000228681"/>
    </source>
</evidence>
<dbReference type="AlphaFoldDB" id="A0A2G9Z0G8"/>
<reference evidence="11 12" key="1">
    <citation type="submission" date="2017-09" db="EMBL/GenBank/DDBJ databases">
        <title>Depth-based differentiation of microbial function through sediment-hosted aquifers and enrichment of novel symbionts in the deep terrestrial subsurface.</title>
        <authorList>
            <person name="Probst A.J."/>
            <person name="Ladd B."/>
            <person name="Jarett J.K."/>
            <person name="Geller-Mcgrath D.E."/>
            <person name="Sieber C.M."/>
            <person name="Emerson J.B."/>
            <person name="Anantharaman K."/>
            <person name="Thomas B.C."/>
            <person name="Malmstrom R."/>
            <person name="Stieglmeier M."/>
            <person name="Klingl A."/>
            <person name="Woyke T."/>
            <person name="Ryan C.M."/>
            <person name="Banfield J.F."/>
        </authorList>
    </citation>
    <scope>NUCLEOTIDE SEQUENCE [LARGE SCALE GENOMIC DNA]</scope>
    <source>
        <strain evidence="11">CG23_combo_of_CG06-09_8_20_14_all_36_12</strain>
    </source>
</reference>
<evidence type="ECO:0000256" key="5">
    <source>
        <dbReference type="ARBA" id="ARBA00022857"/>
    </source>
</evidence>
<dbReference type="PRINTS" id="PR00085">
    <property type="entry name" value="THFDHDRGNASE"/>
</dbReference>
<dbReference type="SUPFAM" id="SSF53223">
    <property type="entry name" value="Aminoacid dehydrogenase-like, N-terminal domain"/>
    <property type="match status" value="1"/>
</dbReference>
<evidence type="ECO:0000256" key="1">
    <source>
        <dbReference type="ARBA" id="ARBA00004777"/>
    </source>
</evidence>
<evidence type="ECO:0000256" key="4">
    <source>
        <dbReference type="ARBA" id="ARBA00022801"/>
    </source>
</evidence>
<name>A0A2G9Z0G8_9BACT</name>
<gene>
    <name evidence="11" type="ORF">COX34_01320</name>
</gene>
<comment type="caution">
    <text evidence="11">The sequence shown here is derived from an EMBL/GenBank/DDBJ whole genome shotgun (WGS) entry which is preliminary data.</text>
</comment>
<sequence length="202" mass="22769">MIILDGRKLAEKILRNLKKEIKSRHLQLGLAVILVGDNPVSKVFIRQKEKICQKIGISFRLFKFPVKISFRKLKEGIEEIVRDPDNSGIIIQLPLPQKFNTQEILNLIPSEKDIDVLSEKSLGKFYTGTLSILPPVVSGIFHFFKEYKIPIKGKNVVVIGAGKLVGQPLILWLLREKATVSVINEFTKNVSSITKKADIIIS</sequence>
<evidence type="ECO:0000313" key="11">
    <source>
        <dbReference type="EMBL" id="PIP24972.1"/>
    </source>
</evidence>
<feature type="domain" description="Tetrahydrofolate dehydrogenase/cyclohydrolase catalytic" evidence="9">
    <location>
        <begin position="4"/>
        <end position="115"/>
    </location>
</feature>
<dbReference type="InterPro" id="IPR046346">
    <property type="entry name" value="Aminoacid_DH-like_N_sf"/>
</dbReference>
<keyword evidence="3" id="KW-0658">Purine biosynthesis</keyword>
<dbReference type="Pfam" id="PF02882">
    <property type="entry name" value="THF_DHG_CYH_C"/>
    <property type="match status" value="1"/>
</dbReference>
<dbReference type="Gene3D" id="3.40.50.720">
    <property type="entry name" value="NAD(P)-binding Rossmann-like Domain"/>
    <property type="match status" value="1"/>
</dbReference>
<dbReference type="InterPro" id="IPR020631">
    <property type="entry name" value="THF_DH/CycHdrlase_NAD-bd_dom"/>
</dbReference>
<evidence type="ECO:0000256" key="2">
    <source>
        <dbReference type="ARBA" id="ARBA00022563"/>
    </source>
</evidence>